<evidence type="ECO:0008006" key="3">
    <source>
        <dbReference type="Google" id="ProtNLM"/>
    </source>
</evidence>
<protein>
    <recommendedName>
        <fullName evidence="3">DUF2283 domain-containing protein</fullName>
    </recommendedName>
</protein>
<comment type="caution">
    <text evidence="1">The sequence shown here is derived from an EMBL/GenBank/DDBJ whole genome shotgun (WGS) entry which is preliminary data.</text>
</comment>
<proteinExistence type="predicted"/>
<dbReference type="Proteomes" id="UP000230673">
    <property type="component" value="Unassembled WGS sequence"/>
</dbReference>
<sequence length="83" mass="9334">MAKVKIYFDPIGNVMNIWWGNKKDAYVSEEVESSKRNDVIIKDKRGVPISIEIIGILPNELNISEKTKALIDNNKSPFILSSG</sequence>
<dbReference type="EMBL" id="PEUY01000011">
    <property type="protein sequence ID" value="PIV11350.1"/>
    <property type="molecule type" value="Genomic_DNA"/>
</dbReference>
<evidence type="ECO:0000313" key="2">
    <source>
        <dbReference type="Proteomes" id="UP000230673"/>
    </source>
</evidence>
<name>A0A2M7BXW5_9BACT</name>
<dbReference type="AlphaFoldDB" id="A0A2M7BXW5"/>
<accession>A0A2M7BXW5</accession>
<evidence type="ECO:0000313" key="1">
    <source>
        <dbReference type="EMBL" id="PIV11350.1"/>
    </source>
</evidence>
<organism evidence="1 2">
    <name type="scientific">Candidatus Roizmanbacteria bacterium CG03_land_8_20_14_0_80_35_26</name>
    <dbReference type="NCBI Taxonomy" id="1974845"/>
    <lineage>
        <taxon>Bacteria</taxon>
        <taxon>Candidatus Roizmaniibacteriota</taxon>
    </lineage>
</organism>
<reference evidence="2" key="1">
    <citation type="submission" date="2017-09" db="EMBL/GenBank/DDBJ databases">
        <title>Depth-based differentiation of microbial function through sediment-hosted aquifers and enrichment of novel symbionts in the deep terrestrial subsurface.</title>
        <authorList>
            <person name="Probst A.J."/>
            <person name="Ladd B."/>
            <person name="Jarett J.K."/>
            <person name="Geller-Mcgrath D.E."/>
            <person name="Sieber C.M.K."/>
            <person name="Emerson J.B."/>
            <person name="Anantharaman K."/>
            <person name="Thomas B.C."/>
            <person name="Malmstrom R."/>
            <person name="Stieglmeier M."/>
            <person name="Klingl A."/>
            <person name="Woyke T."/>
            <person name="Ryan C.M."/>
            <person name="Banfield J.F."/>
        </authorList>
    </citation>
    <scope>NUCLEOTIDE SEQUENCE [LARGE SCALE GENOMIC DNA]</scope>
</reference>
<gene>
    <name evidence="1" type="ORF">COS50_00640</name>
</gene>